<organism evidence="2 3">
    <name type="scientific">Streptomyces nigrescens</name>
    <dbReference type="NCBI Taxonomy" id="1920"/>
    <lineage>
        <taxon>Bacteria</taxon>
        <taxon>Bacillati</taxon>
        <taxon>Actinomycetota</taxon>
        <taxon>Actinomycetes</taxon>
        <taxon>Kitasatosporales</taxon>
        <taxon>Streptomycetaceae</taxon>
        <taxon>Streptomyces</taxon>
    </lineage>
</organism>
<dbReference type="Proteomes" id="UP000429552">
    <property type="component" value="Unassembled WGS sequence"/>
</dbReference>
<proteinExistence type="predicted"/>
<feature type="compositionally biased region" description="Basic and acidic residues" evidence="1">
    <location>
        <begin position="46"/>
        <end position="57"/>
    </location>
</feature>
<dbReference type="AlphaFoldDB" id="A0A640TGT8"/>
<reference evidence="2 3" key="1">
    <citation type="submission" date="2019-12" db="EMBL/GenBank/DDBJ databases">
        <title>Whole genome shotgun sequence of Streptomyces libani subsp. libani NBRC 13452.</title>
        <authorList>
            <person name="Ichikawa N."/>
            <person name="Kimura A."/>
            <person name="Kitahashi Y."/>
            <person name="Komaki H."/>
            <person name="Tamura T."/>
        </authorList>
    </citation>
    <scope>NUCLEOTIDE SEQUENCE [LARGE SCALE GENOMIC DNA]</scope>
    <source>
        <strain evidence="2 3">NBRC 13452</strain>
    </source>
</reference>
<evidence type="ECO:0000256" key="1">
    <source>
        <dbReference type="SAM" id="MobiDB-lite"/>
    </source>
</evidence>
<evidence type="ECO:0000313" key="3">
    <source>
        <dbReference type="Proteomes" id="UP000429552"/>
    </source>
</evidence>
<feature type="region of interest" description="Disordered" evidence="1">
    <location>
        <begin position="46"/>
        <end position="69"/>
    </location>
</feature>
<comment type="caution">
    <text evidence="2">The sequence shown here is derived from an EMBL/GenBank/DDBJ whole genome shotgun (WGS) entry which is preliminary data.</text>
</comment>
<dbReference type="EMBL" id="BLIP01000001">
    <property type="protein sequence ID" value="GFE21446.1"/>
    <property type="molecule type" value="Genomic_DNA"/>
</dbReference>
<name>A0A640TGT8_STRNI</name>
<accession>A0A640TGT8</accession>
<gene>
    <name evidence="2" type="ORF">Sliba_18990</name>
</gene>
<protein>
    <submittedName>
        <fullName evidence="2">Uncharacterized protein</fullName>
    </submittedName>
</protein>
<evidence type="ECO:0000313" key="2">
    <source>
        <dbReference type="EMBL" id="GFE21446.1"/>
    </source>
</evidence>
<sequence>MPVSRGRIAGDTVLGPNSPFRLKYLEPYAEAARAWLVEVRPPLGNRERGGARARERGGPLSVAAGRLFG</sequence>